<feature type="compositionally biased region" description="Basic and acidic residues" evidence="1">
    <location>
        <begin position="903"/>
        <end position="916"/>
    </location>
</feature>
<feature type="region of interest" description="Disordered" evidence="1">
    <location>
        <begin position="580"/>
        <end position="601"/>
    </location>
</feature>
<dbReference type="Proteomes" id="UP001159363">
    <property type="component" value="Chromosome 3"/>
</dbReference>
<feature type="compositionally biased region" description="Basic and acidic residues" evidence="1">
    <location>
        <begin position="926"/>
        <end position="935"/>
    </location>
</feature>
<evidence type="ECO:0000313" key="3">
    <source>
        <dbReference type="Proteomes" id="UP001159363"/>
    </source>
</evidence>
<feature type="compositionally biased region" description="Basic and acidic residues" evidence="1">
    <location>
        <begin position="942"/>
        <end position="957"/>
    </location>
</feature>
<feature type="region of interest" description="Disordered" evidence="1">
    <location>
        <begin position="1"/>
        <end position="67"/>
    </location>
</feature>
<name>A0ABQ9HUH9_9NEOP</name>
<comment type="caution">
    <text evidence="2">The sequence shown here is derived from an EMBL/GenBank/DDBJ whole genome shotgun (WGS) entry which is preliminary data.</text>
</comment>
<dbReference type="EMBL" id="JARBHB010000003">
    <property type="protein sequence ID" value="KAJ8888034.1"/>
    <property type="molecule type" value="Genomic_DNA"/>
</dbReference>
<feature type="region of interest" description="Disordered" evidence="1">
    <location>
        <begin position="882"/>
        <end position="972"/>
    </location>
</feature>
<keyword evidence="3" id="KW-1185">Reference proteome</keyword>
<gene>
    <name evidence="2" type="ORF">PR048_007519</name>
</gene>
<protein>
    <submittedName>
        <fullName evidence="2">Uncharacterized protein</fullName>
    </submittedName>
</protein>
<evidence type="ECO:0000256" key="1">
    <source>
        <dbReference type="SAM" id="MobiDB-lite"/>
    </source>
</evidence>
<organism evidence="2 3">
    <name type="scientific">Dryococelus australis</name>
    <dbReference type="NCBI Taxonomy" id="614101"/>
    <lineage>
        <taxon>Eukaryota</taxon>
        <taxon>Metazoa</taxon>
        <taxon>Ecdysozoa</taxon>
        <taxon>Arthropoda</taxon>
        <taxon>Hexapoda</taxon>
        <taxon>Insecta</taxon>
        <taxon>Pterygota</taxon>
        <taxon>Neoptera</taxon>
        <taxon>Polyneoptera</taxon>
        <taxon>Phasmatodea</taxon>
        <taxon>Verophasmatodea</taxon>
        <taxon>Anareolatae</taxon>
        <taxon>Phasmatidae</taxon>
        <taxon>Eurycanthinae</taxon>
        <taxon>Dryococelus</taxon>
    </lineage>
</organism>
<feature type="compositionally biased region" description="Polar residues" evidence="1">
    <location>
        <begin position="959"/>
        <end position="968"/>
    </location>
</feature>
<sequence>MGQSRAACGMKKSGGGGCREHHHAPSRTARGRSNGTTTINHSPPPDGPSNTSPAPAPAAPSTPSTTCARYRPVNASLVPLHFAIQADSKLATRHLQRGICDACAQIAVPTSHEMQVESIERVVRKTRRVTKKREKPHQTSRTTTMLYQRRAITSMPTRVTDCLCKLTLVRYALLFDSEVVRNGANCLGKQELGRNRPWPVVTNHPSVRLERFAETTGNRNQDDRTGIVFELRTSRMLTLMLSPGDVRQRPARSWRQKVVNNGIGASELSPNNQLCNTFPLRERPLLREANFRFVRPRAAITTEATSPQLNSTAGLASLARHGEVISLHEPPTPDWAAGKSSRDVCYHASLVHTPPIRGERSGRCRRPALFIGVLPPPPAFVVRLRSILTGSTWPLRSPVFEEHATVRMSVKQQTVWSRVVRSVLMRSSSSVCRDQRDRPELGVGKNGHCMVTWPGGRHTDQPVVCGRDLSFTTTLVLGREYATSGVKNTSNTVVRLPASHLGEPGPTPSGCLVENQNNLKNKQRNHESAVGVPQTVCTSEHENRLQFPKMARQIRPARKRGCGPATDVVVMGSAGRHTRTFTWPMGLGEGEPHRAQGRRSRTNTLVPLLSPARTLYPDQHHLPHLPRLAVHDKVSTFETDLRKKPLPLPAYILTSALSDIRPVKASGSTISVGRKKGVTPCCVTTLCTKDVTVRHFATNILVSIFAQYPHGEFEAAPECNGGGKGEIPEKTRPPMASSGTSPPCENPMTRPGIEPGSPWWEASELTAQPQRPLPCGFFTLSSRKRKCGGRCRLLVGFLRVLPIPPQLPSIAAPPRLQKPHFSHSLTSLGSFVRLAAGSTRHPRVCGGDGTSILLLVAFWVEFSPGSEAGSWNCPPTAFFGRRDVDSTNSMMRSPEPSEWASSHPEEETSRQSDIRRGQGCTNTEQRAPDEGEARRVAYGGKPECKGEGKLETREKTGRPASSSGTITTCEDPLAKHTQLSAFGSHD</sequence>
<accession>A0ABQ9HUH9</accession>
<proteinExistence type="predicted"/>
<feature type="region of interest" description="Disordered" evidence="1">
    <location>
        <begin position="723"/>
        <end position="752"/>
    </location>
</feature>
<reference evidence="2 3" key="1">
    <citation type="submission" date="2023-02" db="EMBL/GenBank/DDBJ databases">
        <title>LHISI_Scaffold_Assembly.</title>
        <authorList>
            <person name="Stuart O.P."/>
            <person name="Cleave R."/>
            <person name="Magrath M.J.L."/>
            <person name="Mikheyev A.S."/>
        </authorList>
    </citation>
    <scope>NUCLEOTIDE SEQUENCE [LARGE SCALE GENOMIC DNA]</scope>
    <source>
        <strain evidence="2">Daus_M_001</strain>
        <tissue evidence="2">Leg muscle</tissue>
    </source>
</reference>
<evidence type="ECO:0000313" key="2">
    <source>
        <dbReference type="EMBL" id="KAJ8888034.1"/>
    </source>
</evidence>
<feature type="compositionally biased region" description="Polar residues" evidence="1">
    <location>
        <begin position="31"/>
        <end position="41"/>
    </location>
</feature>